<dbReference type="InterPro" id="IPR001873">
    <property type="entry name" value="ENaC"/>
</dbReference>
<dbReference type="PANTHER" id="PTHR11690:SF179">
    <property type="entry name" value="PICKPOCKET 10"/>
    <property type="match status" value="1"/>
</dbReference>
<gene>
    <name evidence="14" type="ORF">PVAND_010143</name>
</gene>
<dbReference type="Pfam" id="PF00858">
    <property type="entry name" value="ASC"/>
    <property type="match status" value="1"/>
</dbReference>
<evidence type="ECO:0000256" key="1">
    <source>
        <dbReference type="ARBA" id="ARBA00004141"/>
    </source>
</evidence>
<proteinExistence type="inferred from homology"/>
<keyword evidence="9 13" id="KW-0472">Membrane</keyword>
<evidence type="ECO:0000313" key="15">
    <source>
        <dbReference type="Proteomes" id="UP001107558"/>
    </source>
</evidence>
<name>A0A9J6CEN2_POLVA</name>
<evidence type="ECO:0000256" key="7">
    <source>
        <dbReference type="ARBA" id="ARBA00023053"/>
    </source>
</evidence>
<evidence type="ECO:0000256" key="10">
    <source>
        <dbReference type="ARBA" id="ARBA00023201"/>
    </source>
</evidence>
<organism evidence="14 15">
    <name type="scientific">Polypedilum vanderplanki</name>
    <name type="common">Sleeping chironomid midge</name>
    <dbReference type="NCBI Taxonomy" id="319348"/>
    <lineage>
        <taxon>Eukaryota</taxon>
        <taxon>Metazoa</taxon>
        <taxon>Ecdysozoa</taxon>
        <taxon>Arthropoda</taxon>
        <taxon>Hexapoda</taxon>
        <taxon>Insecta</taxon>
        <taxon>Pterygota</taxon>
        <taxon>Neoptera</taxon>
        <taxon>Endopterygota</taxon>
        <taxon>Diptera</taxon>
        <taxon>Nematocera</taxon>
        <taxon>Chironomoidea</taxon>
        <taxon>Chironomidae</taxon>
        <taxon>Chironominae</taxon>
        <taxon>Polypedilum</taxon>
        <taxon>Polypedilum</taxon>
    </lineage>
</organism>
<dbReference type="AlphaFoldDB" id="A0A9J6CEN2"/>
<sequence length="458" mass="53443">MTSKTVNAIKNFVSEFLSKSGIHGFFYVGGALYVTIMFTLESWHRYLYASTVVAIERDHYYWNTSVPALTICPMKRLSEDRLDEYVKRKGIKDDEKQAFVDFIESLANSTYSNFDKIKNSTIADAVLQRLKIEPKHYLRLIYELTEDLTIKSGDIDNKVRNRNNQEFIRVTQILTEYGICYSTNNFFTYNLSTAYLLDNKMPIDDDFYLNVKLNNVRYGNLFDGEVTYSFIGFKTPISIFMHSPYETMSVARSVGYTQEAFEFETLSIEIITSKETRETFISQRGCRFHWESNLTHYKVYSKNLCISECRLELAYKHCKCIPHFYSNTAGKPVCNYKQLKTCFPQYKTLFLEFQDTDHGDEKVTCYCLQNCLDSNVIVENFKVLEGTKTLLGSSGSIMIMKRYPLVRFQREVIFTLTDFFVSIGGTAGFFIGCSVLSVIEIIYFFSLRFFWFFYGYRN</sequence>
<dbReference type="OrthoDB" id="6628406at2759"/>
<accession>A0A9J6CEN2</accession>
<keyword evidence="10 12" id="KW-0739">Sodium transport</keyword>
<dbReference type="GO" id="GO:0015280">
    <property type="term" value="F:ligand-gated sodium channel activity"/>
    <property type="evidence" value="ECO:0007669"/>
    <property type="project" value="TreeGrafter"/>
</dbReference>
<keyword evidence="5 12" id="KW-0812">Transmembrane</keyword>
<evidence type="ECO:0000256" key="5">
    <source>
        <dbReference type="ARBA" id="ARBA00022692"/>
    </source>
</evidence>
<evidence type="ECO:0000256" key="3">
    <source>
        <dbReference type="ARBA" id="ARBA00022448"/>
    </source>
</evidence>
<evidence type="ECO:0000256" key="11">
    <source>
        <dbReference type="ARBA" id="ARBA00023303"/>
    </source>
</evidence>
<dbReference type="Proteomes" id="UP001107558">
    <property type="component" value="Chromosome 1"/>
</dbReference>
<evidence type="ECO:0000256" key="13">
    <source>
        <dbReference type="SAM" id="Phobius"/>
    </source>
</evidence>
<keyword evidence="11 12" id="KW-0407">Ion channel</keyword>
<protein>
    <submittedName>
        <fullName evidence="14">Uncharacterized protein</fullName>
    </submittedName>
</protein>
<evidence type="ECO:0000256" key="8">
    <source>
        <dbReference type="ARBA" id="ARBA00023065"/>
    </source>
</evidence>
<keyword evidence="4 12" id="KW-0894">Sodium channel</keyword>
<evidence type="ECO:0000256" key="6">
    <source>
        <dbReference type="ARBA" id="ARBA00022989"/>
    </source>
</evidence>
<keyword evidence="8 12" id="KW-0406">Ion transport</keyword>
<keyword evidence="3 12" id="KW-0813">Transport</keyword>
<evidence type="ECO:0000256" key="9">
    <source>
        <dbReference type="ARBA" id="ARBA00023136"/>
    </source>
</evidence>
<comment type="caution">
    <text evidence="14">The sequence shown here is derived from an EMBL/GenBank/DDBJ whole genome shotgun (WGS) entry which is preliminary data.</text>
</comment>
<keyword evidence="6 13" id="KW-1133">Transmembrane helix</keyword>
<evidence type="ECO:0000256" key="12">
    <source>
        <dbReference type="RuleBase" id="RU000679"/>
    </source>
</evidence>
<dbReference type="Gene3D" id="1.10.287.770">
    <property type="entry name" value="YojJ-like"/>
    <property type="match status" value="1"/>
</dbReference>
<reference evidence="14" key="1">
    <citation type="submission" date="2021-03" db="EMBL/GenBank/DDBJ databases">
        <title>Chromosome level genome of the anhydrobiotic midge Polypedilum vanderplanki.</title>
        <authorList>
            <person name="Yoshida Y."/>
            <person name="Kikawada T."/>
            <person name="Gusev O."/>
        </authorList>
    </citation>
    <scope>NUCLEOTIDE SEQUENCE</scope>
    <source>
        <strain evidence="14">NIAS01</strain>
        <tissue evidence="14">Whole body or cell culture</tissue>
    </source>
</reference>
<dbReference type="PANTHER" id="PTHR11690">
    <property type="entry name" value="AMILORIDE-SENSITIVE SODIUM CHANNEL-RELATED"/>
    <property type="match status" value="1"/>
</dbReference>
<feature type="transmembrane region" description="Helical" evidence="13">
    <location>
        <begin position="20"/>
        <end position="40"/>
    </location>
</feature>
<evidence type="ECO:0000256" key="4">
    <source>
        <dbReference type="ARBA" id="ARBA00022461"/>
    </source>
</evidence>
<dbReference type="EMBL" id="JADBJN010000001">
    <property type="protein sequence ID" value="KAG5680649.1"/>
    <property type="molecule type" value="Genomic_DNA"/>
</dbReference>
<evidence type="ECO:0000256" key="2">
    <source>
        <dbReference type="ARBA" id="ARBA00007193"/>
    </source>
</evidence>
<evidence type="ECO:0000313" key="14">
    <source>
        <dbReference type="EMBL" id="KAG5680649.1"/>
    </source>
</evidence>
<comment type="similarity">
    <text evidence="2 12">Belongs to the amiloride-sensitive sodium channel (TC 1.A.6) family.</text>
</comment>
<keyword evidence="7" id="KW-0915">Sodium</keyword>
<keyword evidence="15" id="KW-1185">Reference proteome</keyword>
<comment type="subcellular location">
    <subcellularLocation>
        <location evidence="1">Membrane</location>
        <topology evidence="1">Multi-pass membrane protein</topology>
    </subcellularLocation>
</comment>
<dbReference type="Gene3D" id="1.10.287.820">
    <property type="entry name" value="Acid-sensing ion channel domain"/>
    <property type="match status" value="1"/>
</dbReference>
<dbReference type="GO" id="GO:0005886">
    <property type="term" value="C:plasma membrane"/>
    <property type="evidence" value="ECO:0007669"/>
    <property type="project" value="TreeGrafter"/>
</dbReference>